<evidence type="ECO:0000256" key="4">
    <source>
        <dbReference type="ARBA" id="ARBA00022970"/>
    </source>
</evidence>
<sequence length="393" mass="39973">MWLGGRHGMGVGPRFRTLLTVLVLAGAAVLGGCGDDPADPGAGPAATIRLGALVPLSGTNAQSGREMRDAAQMAVDEANAAGGVLGRQVELLVLDDACDPGTAVASANDLVAKDITVSVGGYCSSATVPTLKVFRDAGVPMVIALATSTDLLVPKYDSIFLISGTVADEGTFAIAGMRRMGSKRLIIVNDGTSFPVTLGKQTVAAAGLPGTGIRVVATHALSQGAPSYDRLAEQILGEKADTVYFTGYYGEANQLIKDLRTAGFTGKIFVGDGATDGPLLTDLTAAQTKNVYGTALMVPALMSSLADWSAKFTAATGRAPSPSGPEAFDAVTVALDAITRAGSVEHAAVRAAIAATAGLPLLSGPATFKPDGTRTQPAFLLLEVRDGKLVEVS</sequence>
<dbReference type="Proteomes" id="UP000624709">
    <property type="component" value="Unassembled WGS sequence"/>
</dbReference>
<dbReference type="InterPro" id="IPR028081">
    <property type="entry name" value="Leu-bd"/>
</dbReference>
<accession>A0ABQ4BQL9</accession>
<dbReference type="CDD" id="cd06342">
    <property type="entry name" value="PBP1_ABC_LIVBP-like"/>
    <property type="match status" value="1"/>
</dbReference>
<dbReference type="InterPro" id="IPR000709">
    <property type="entry name" value="Leu_Ile_Val-bd"/>
</dbReference>
<dbReference type="PROSITE" id="PS51257">
    <property type="entry name" value="PROKAR_LIPOPROTEIN"/>
    <property type="match status" value="1"/>
</dbReference>
<evidence type="ECO:0000313" key="7">
    <source>
        <dbReference type="Proteomes" id="UP000624709"/>
    </source>
</evidence>
<dbReference type="Gene3D" id="3.40.50.2300">
    <property type="match status" value="2"/>
</dbReference>
<keyword evidence="7" id="KW-1185">Reference proteome</keyword>
<evidence type="ECO:0000256" key="3">
    <source>
        <dbReference type="ARBA" id="ARBA00022729"/>
    </source>
</evidence>
<evidence type="ECO:0000256" key="1">
    <source>
        <dbReference type="ARBA" id="ARBA00010062"/>
    </source>
</evidence>
<gene>
    <name evidence="6" type="ORF">Apa02nite_090760</name>
</gene>
<organism evidence="6 7">
    <name type="scientific">Actinoplanes palleronii</name>
    <dbReference type="NCBI Taxonomy" id="113570"/>
    <lineage>
        <taxon>Bacteria</taxon>
        <taxon>Bacillati</taxon>
        <taxon>Actinomycetota</taxon>
        <taxon>Actinomycetes</taxon>
        <taxon>Micromonosporales</taxon>
        <taxon>Micromonosporaceae</taxon>
        <taxon>Actinoplanes</taxon>
    </lineage>
</organism>
<keyword evidence="2" id="KW-0813">Transport</keyword>
<comment type="caution">
    <text evidence="6">The sequence shown here is derived from an EMBL/GenBank/DDBJ whole genome shotgun (WGS) entry which is preliminary data.</text>
</comment>
<dbReference type="PANTHER" id="PTHR47151:SF2">
    <property type="entry name" value="AMINO ACID BINDING PROTEIN"/>
    <property type="match status" value="1"/>
</dbReference>
<dbReference type="PANTHER" id="PTHR47151">
    <property type="entry name" value="LEU/ILE/VAL-BINDING ABC TRANSPORTER SUBUNIT"/>
    <property type="match status" value="1"/>
</dbReference>
<dbReference type="PRINTS" id="PR00337">
    <property type="entry name" value="LEUILEVALBP"/>
</dbReference>
<keyword evidence="3" id="KW-0732">Signal</keyword>
<dbReference type="SUPFAM" id="SSF53822">
    <property type="entry name" value="Periplasmic binding protein-like I"/>
    <property type="match status" value="1"/>
</dbReference>
<evidence type="ECO:0000256" key="2">
    <source>
        <dbReference type="ARBA" id="ARBA00022448"/>
    </source>
</evidence>
<dbReference type="EMBL" id="BOMS01000162">
    <property type="protein sequence ID" value="GIE72968.1"/>
    <property type="molecule type" value="Genomic_DNA"/>
</dbReference>
<dbReference type="InterPro" id="IPR028082">
    <property type="entry name" value="Peripla_BP_I"/>
</dbReference>
<evidence type="ECO:0000313" key="6">
    <source>
        <dbReference type="EMBL" id="GIE72968.1"/>
    </source>
</evidence>
<protein>
    <submittedName>
        <fullName evidence="6">Branched chain amino acid ABC transporter substrate-binding protein</fullName>
    </submittedName>
</protein>
<reference evidence="6 7" key="1">
    <citation type="submission" date="2021-01" db="EMBL/GenBank/DDBJ databases">
        <title>Whole genome shotgun sequence of Actinoplanes palleronii NBRC 14916.</title>
        <authorList>
            <person name="Komaki H."/>
            <person name="Tamura T."/>
        </authorList>
    </citation>
    <scope>NUCLEOTIDE SEQUENCE [LARGE SCALE GENOMIC DNA]</scope>
    <source>
        <strain evidence="6 7">NBRC 14916</strain>
    </source>
</reference>
<proteinExistence type="inferred from homology"/>
<keyword evidence="4" id="KW-0029">Amino-acid transport</keyword>
<name>A0ABQ4BQL9_9ACTN</name>
<comment type="similarity">
    <text evidence="1">Belongs to the leucine-binding protein family.</text>
</comment>
<dbReference type="Pfam" id="PF13458">
    <property type="entry name" value="Peripla_BP_6"/>
    <property type="match status" value="1"/>
</dbReference>
<evidence type="ECO:0000259" key="5">
    <source>
        <dbReference type="Pfam" id="PF13458"/>
    </source>
</evidence>
<feature type="domain" description="Leucine-binding protein" evidence="5">
    <location>
        <begin position="47"/>
        <end position="385"/>
    </location>
</feature>